<feature type="signal peptide" evidence="1">
    <location>
        <begin position="1"/>
        <end position="29"/>
    </location>
</feature>
<gene>
    <name evidence="2" type="ORF">I6N96_06940</name>
</gene>
<reference evidence="2 3" key="1">
    <citation type="submission" date="2020-12" db="EMBL/GenBank/DDBJ databases">
        <title>Vagococcus allomyrinae sp. nov. and Enterococcus lavae sp. nov., isolated from the larvae of Allomyrina dichotoma.</title>
        <authorList>
            <person name="Lee S.D."/>
        </authorList>
    </citation>
    <scope>NUCLEOTIDE SEQUENCE [LARGE SCALE GENOMIC DNA]</scope>
    <source>
        <strain evidence="2 3">BWM-S5</strain>
    </source>
</reference>
<dbReference type="Pfam" id="PF14039">
    <property type="entry name" value="YusW"/>
    <property type="match status" value="1"/>
</dbReference>
<feature type="chain" id="PRO_5047132869" evidence="1">
    <location>
        <begin position="30"/>
        <end position="252"/>
    </location>
</feature>
<accession>A0ABS4CIK4</accession>
<comment type="caution">
    <text evidence="2">The sequence shown here is derived from an EMBL/GenBank/DDBJ whole genome shotgun (WGS) entry which is preliminary data.</text>
</comment>
<evidence type="ECO:0000313" key="3">
    <source>
        <dbReference type="Proteomes" id="UP000673375"/>
    </source>
</evidence>
<dbReference type="InterPro" id="IPR025623">
    <property type="entry name" value="YusW"/>
</dbReference>
<organism evidence="2 3">
    <name type="scientific">Enterococcus larvae</name>
    <dbReference type="NCBI Taxonomy" id="2794352"/>
    <lineage>
        <taxon>Bacteria</taxon>
        <taxon>Bacillati</taxon>
        <taxon>Bacillota</taxon>
        <taxon>Bacilli</taxon>
        <taxon>Lactobacillales</taxon>
        <taxon>Enterococcaceae</taxon>
        <taxon>Enterococcus</taxon>
    </lineage>
</organism>
<evidence type="ECO:0000313" key="2">
    <source>
        <dbReference type="EMBL" id="MBP1046013.1"/>
    </source>
</evidence>
<proteinExistence type="predicted"/>
<sequence length="252" mass="27960">MKKLALGVTALVTAVTLSAAILPVTTAHAAITVESSAYKSVTLFSVEELETFTGETLTSESITSFYNKLATASTWETADYSAKEAKAIALDFTRNQSKADSLLKKLVKNNALYMKIVVLNKASISAAFDIQGYNDSNNQTPEPSTPSEVQGTLEELDISIEYKQGDVELSYEVKSNGKIKAEYENELTNTEMSGTKAQAKIESLLKKIDFQNMDKNQILQVVLKELNLKDNYKEFEFEAEFTNNTKLEFKQK</sequence>
<keyword evidence="3" id="KW-1185">Reference proteome</keyword>
<keyword evidence="1" id="KW-0732">Signal</keyword>
<protein>
    <submittedName>
        <fullName evidence="2">YusW family protein</fullName>
    </submittedName>
</protein>
<dbReference type="Proteomes" id="UP000673375">
    <property type="component" value="Unassembled WGS sequence"/>
</dbReference>
<dbReference type="RefSeq" id="WP_209556839.1">
    <property type="nucleotide sequence ID" value="NZ_JAEDXU010000003.1"/>
</dbReference>
<dbReference type="EMBL" id="JAEDXU010000003">
    <property type="protein sequence ID" value="MBP1046013.1"/>
    <property type="molecule type" value="Genomic_DNA"/>
</dbReference>
<name>A0ABS4CIK4_9ENTE</name>
<evidence type="ECO:0000256" key="1">
    <source>
        <dbReference type="SAM" id="SignalP"/>
    </source>
</evidence>